<proteinExistence type="predicted"/>
<evidence type="ECO:0000313" key="1">
    <source>
        <dbReference type="EMBL" id="AKG46385.1"/>
    </source>
</evidence>
<accession>A0A0F7G0B0</accession>
<dbReference type="HOGENOM" id="CLU_117181_1_0_11"/>
<dbReference type="PATRIC" id="fig|408015.6.peg.5067"/>
<dbReference type="Proteomes" id="UP000034034">
    <property type="component" value="Chromosome"/>
</dbReference>
<keyword evidence="2" id="KW-1185">Reference proteome</keyword>
<protein>
    <recommendedName>
        <fullName evidence="3">DUF1203 domain-containing protein</fullName>
    </recommendedName>
</protein>
<sequence>MTTVRYQASAIPAHVLDALRARDDAGAVPRPHPHDANGSPLRCCLRRARAGERLLLLSYAPLRRWAAEKGVDPGAYDEVGPVFVHTDRCEGPDPAIAHPFAETGALRVLRRYSGAGWITGGELVRLPQDPGRARATVDRALHTAFADPQVARVHIRAVEYGCFLYEVPRP</sequence>
<evidence type="ECO:0000313" key="2">
    <source>
        <dbReference type="Proteomes" id="UP000034034"/>
    </source>
</evidence>
<gene>
    <name evidence="1" type="ORF">SXIM_50010</name>
</gene>
<dbReference type="Pfam" id="PF06718">
    <property type="entry name" value="DUF1203"/>
    <property type="match status" value="1"/>
</dbReference>
<organism evidence="1 2">
    <name type="scientific">Streptomyces xiamenensis</name>
    <dbReference type="NCBI Taxonomy" id="408015"/>
    <lineage>
        <taxon>Bacteria</taxon>
        <taxon>Bacillati</taxon>
        <taxon>Actinomycetota</taxon>
        <taxon>Actinomycetes</taxon>
        <taxon>Kitasatosporales</taxon>
        <taxon>Streptomycetaceae</taxon>
        <taxon>Streptomyces</taxon>
    </lineage>
</organism>
<dbReference type="EMBL" id="CP009922">
    <property type="protein sequence ID" value="AKG46385.1"/>
    <property type="molecule type" value="Genomic_DNA"/>
</dbReference>
<name>A0A0F7G0B0_9ACTN</name>
<evidence type="ECO:0008006" key="3">
    <source>
        <dbReference type="Google" id="ProtNLM"/>
    </source>
</evidence>
<dbReference type="STRING" id="408015.SXIM_50010"/>
<reference evidence="1" key="1">
    <citation type="submission" date="2019-08" db="EMBL/GenBank/DDBJ databases">
        <title>Complete genome sequence of a mangrove-derived Streptomyces xiamenensis.</title>
        <authorList>
            <person name="Xu J."/>
        </authorList>
    </citation>
    <scope>NUCLEOTIDE SEQUENCE</scope>
    <source>
        <strain evidence="1">318</strain>
    </source>
</reference>
<dbReference type="PIRSF" id="PIRSF034110">
    <property type="entry name" value="DUF1203"/>
    <property type="match status" value="1"/>
</dbReference>
<dbReference type="KEGG" id="sxi:SXIM_50010"/>
<dbReference type="InterPro" id="IPR009593">
    <property type="entry name" value="DUF1203"/>
</dbReference>
<dbReference type="AlphaFoldDB" id="A0A0F7G0B0"/>
<dbReference type="RefSeq" id="WP_046725158.1">
    <property type="nucleotide sequence ID" value="NZ_CP009922.3"/>
</dbReference>